<protein>
    <recommendedName>
        <fullName evidence="3">SIMPL domain-containing protein</fullName>
    </recommendedName>
</protein>
<reference evidence="1 2" key="1">
    <citation type="submission" date="2012-10" db="EMBL/GenBank/DDBJ databases">
        <title>The draft sequence of the Mycobacterium pheli genome.</title>
        <authorList>
            <person name="Pettersson B.M.F."/>
            <person name="Das S."/>
            <person name="Dasgupta S."/>
            <person name="Bhattacharya A."/>
            <person name="Kirsebom L.A."/>
        </authorList>
    </citation>
    <scope>NUCLEOTIDE SEQUENCE [LARGE SCALE GENOMIC DNA]</scope>
    <source>
        <strain evidence="1 2">CCUG 21000</strain>
    </source>
</reference>
<keyword evidence="2" id="KW-1185">Reference proteome</keyword>
<dbReference type="Gene3D" id="3.30.110.170">
    <property type="entry name" value="Protein of unknown function (DUF541), domain 1"/>
    <property type="match status" value="1"/>
</dbReference>
<dbReference type="Pfam" id="PF04402">
    <property type="entry name" value="SIMPL"/>
    <property type="match status" value="1"/>
</dbReference>
<gene>
    <name evidence="1" type="ORF">MPHL21000_16880</name>
</gene>
<dbReference type="RefSeq" id="WP_061482397.1">
    <property type="nucleotide sequence ID" value="NZ_ANBO01000019.1"/>
</dbReference>
<organism evidence="1 2">
    <name type="scientific">Mycolicibacterium phlei DSM 43239 = CCUG 21000</name>
    <dbReference type="NCBI Taxonomy" id="1226750"/>
    <lineage>
        <taxon>Bacteria</taxon>
        <taxon>Bacillati</taxon>
        <taxon>Actinomycetota</taxon>
        <taxon>Actinomycetes</taxon>
        <taxon>Mycobacteriales</taxon>
        <taxon>Mycobacteriaceae</taxon>
        <taxon>Mycolicibacterium</taxon>
    </lineage>
</organism>
<proteinExistence type="predicted"/>
<dbReference type="InterPro" id="IPR007497">
    <property type="entry name" value="SIMPL/DUF541"/>
</dbReference>
<dbReference type="AlphaFoldDB" id="A0A5N5UXM3"/>
<dbReference type="Gene3D" id="3.30.70.2970">
    <property type="entry name" value="Protein of unknown function (DUF541), domain 2"/>
    <property type="match status" value="1"/>
</dbReference>
<dbReference type="Proteomes" id="UP000325690">
    <property type="component" value="Unassembled WGS sequence"/>
</dbReference>
<evidence type="ECO:0000313" key="2">
    <source>
        <dbReference type="Proteomes" id="UP000325690"/>
    </source>
</evidence>
<dbReference type="EMBL" id="ANBP01000024">
    <property type="protein sequence ID" value="KAB7754361.1"/>
    <property type="molecule type" value="Genomic_DNA"/>
</dbReference>
<accession>A0A5N5UXM3</accession>
<dbReference type="GeneID" id="74302939"/>
<evidence type="ECO:0000313" key="1">
    <source>
        <dbReference type="EMBL" id="KAB7754361.1"/>
    </source>
</evidence>
<name>A0A5N5UXM3_MYCPH</name>
<comment type="caution">
    <text evidence="1">The sequence shown here is derived from an EMBL/GenBank/DDBJ whole genome shotgun (WGS) entry which is preliminary data.</text>
</comment>
<sequence length="222" mass="24022">MTTTEITVRGSFSSAHPPERATVHAVIGYEGPAMDPVYRRVATDFETVKASVEALMDASVTWWAADQLRTRSTRPWNTDGKQLPLVHHANVNLRVKFRDFAAMSTWIGGHVADIEGFRVERIAWALTEKRRIQLIRQVRERAVHDARDRAQLYADSLGLGTVVPVALADAGMLGAGVHPDGGVGSGRPVTRSAMAGSDAAAVELVPQDIEVTASVDARFIAG</sequence>
<evidence type="ECO:0008006" key="3">
    <source>
        <dbReference type="Google" id="ProtNLM"/>
    </source>
</evidence>